<evidence type="ECO:0000313" key="11">
    <source>
        <dbReference type="Proteomes" id="UP000178603"/>
    </source>
</evidence>
<sequence length="560" mass="65122">MRLIKANISIFLILLLSLALRIYQISQVPPALNWDEVSLGYNAYSVFKTGHDEWGNKLPTIFRAYGDYKLPAYVYISIPGIAVFGLTEFAVRLPSLVAGTLSILFTYFLVLELFDSKKHRTPYTRTFAALSALLMAVEPWSLFTSRIALEADIAVFFIISGTYFFLRGLRTKNYLLFASLFFGLSVWSYNSARVFVPLFLVSLVIIYREKFLAIYKISPSTIRCSLITALVFLVPMFWQLARPIGQARYGEVQILDQGLIAKINEARNNGCSRLVCNKVTYFVPIFVKNYIPHFGPRFLFFEGGSNYQFSIPERGLLHLVNLPFFYLGLVMVFLKFRNYKYGRLLIVWLLLAPTASSLTREAPHVLRSIVILPVPMILTALGLGFFLKKFKHLFVFVYLVLVLISLEGYMQTYFNDYRVNYSDSWQYGYKEMVGFVKENYDKYDKILITKKHGEPHEFILFYLKWDPGNYLKDTSLVRFYQSNWWWVDGFDKFYFVNDWEITEDRVRERKFILESKITVDCKSSKCLLIAGGQDFSGIWKKFETINFLDGDLAFEIYENI</sequence>
<dbReference type="PANTHER" id="PTHR33908">
    <property type="entry name" value="MANNOSYLTRANSFERASE YKCB-RELATED"/>
    <property type="match status" value="1"/>
</dbReference>
<dbReference type="Pfam" id="PF13231">
    <property type="entry name" value="PMT_2"/>
    <property type="match status" value="1"/>
</dbReference>
<dbReference type="InterPro" id="IPR038731">
    <property type="entry name" value="RgtA/B/C-like"/>
</dbReference>
<dbReference type="AlphaFoldDB" id="A0A1F8AQJ9"/>
<evidence type="ECO:0000256" key="3">
    <source>
        <dbReference type="ARBA" id="ARBA00022676"/>
    </source>
</evidence>
<protein>
    <recommendedName>
        <fullName evidence="9">Glycosyltransferase RgtA/B/C/D-like domain-containing protein</fullName>
    </recommendedName>
</protein>
<comment type="subcellular location">
    <subcellularLocation>
        <location evidence="1">Cell membrane</location>
        <topology evidence="1">Multi-pass membrane protein</topology>
    </subcellularLocation>
</comment>
<dbReference type="PANTHER" id="PTHR33908:SF11">
    <property type="entry name" value="MEMBRANE PROTEIN"/>
    <property type="match status" value="1"/>
</dbReference>
<name>A0A1F8AQJ9_9BACT</name>
<gene>
    <name evidence="10" type="ORF">A3E44_05110</name>
</gene>
<reference evidence="10 11" key="1">
    <citation type="journal article" date="2016" name="Nat. Commun.">
        <title>Thousands of microbial genomes shed light on interconnected biogeochemical processes in an aquifer system.</title>
        <authorList>
            <person name="Anantharaman K."/>
            <person name="Brown C.T."/>
            <person name="Hug L.A."/>
            <person name="Sharon I."/>
            <person name="Castelle C.J."/>
            <person name="Probst A.J."/>
            <person name="Thomas B.C."/>
            <person name="Singh A."/>
            <person name="Wilkins M.J."/>
            <person name="Karaoz U."/>
            <person name="Brodie E.L."/>
            <person name="Williams K.H."/>
            <person name="Hubbard S.S."/>
            <person name="Banfield J.F."/>
        </authorList>
    </citation>
    <scope>NUCLEOTIDE SEQUENCE [LARGE SCALE GENOMIC DNA]</scope>
</reference>
<dbReference type="GO" id="GO:0005886">
    <property type="term" value="C:plasma membrane"/>
    <property type="evidence" value="ECO:0007669"/>
    <property type="project" value="UniProtKB-SubCell"/>
</dbReference>
<feature type="transmembrane region" description="Helical" evidence="8">
    <location>
        <begin position="89"/>
        <end position="111"/>
    </location>
</feature>
<dbReference type="Proteomes" id="UP000178603">
    <property type="component" value="Unassembled WGS sequence"/>
</dbReference>
<comment type="caution">
    <text evidence="10">The sequence shown here is derived from an EMBL/GenBank/DDBJ whole genome shotgun (WGS) entry which is preliminary data.</text>
</comment>
<dbReference type="InterPro" id="IPR050297">
    <property type="entry name" value="LipidA_mod_glycosyltrf_83"/>
</dbReference>
<evidence type="ECO:0000256" key="6">
    <source>
        <dbReference type="ARBA" id="ARBA00022989"/>
    </source>
</evidence>
<keyword evidence="4" id="KW-0808">Transferase</keyword>
<accession>A0A1F8AQJ9</accession>
<feature type="transmembrane region" description="Helical" evidence="8">
    <location>
        <begin position="365"/>
        <end position="386"/>
    </location>
</feature>
<dbReference type="GO" id="GO:0009103">
    <property type="term" value="P:lipopolysaccharide biosynthetic process"/>
    <property type="evidence" value="ECO:0007669"/>
    <property type="project" value="UniProtKB-ARBA"/>
</dbReference>
<feature type="transmembrane region" description="Helical" evidence="8">
    <location>
        <begin position="341"/>
        <end position="359"/>
    </location>
</feature>
<evidence type="ECO:0000256" key="4">
    <source>
        <dbReference type="ARBA" id="ARBA00022679"/>
    </source>
</evidence>
<dbReference type="GO" id="GO:0016763">
    <property type="term" value="F:pentosyltransferase activity"/>
    <property type="evidence" value="ECO:0007669"/>
    <property type="project" value="TreeGrafter"/>
</dbReference>
<dbReference type="EMBL" id="MGGW01000020">
    <property type="protein sequence ID" value="OGM53769.1"/>
    <property type="molecule type" value="Genomic_DNA"/>
</dbReference>
<organism evidence="10 11">
    <name type="scientific">Candidatus Woesebacteria bacterium RIFCSPHIGHO2_12_FULL_41_24</name>
    <dbReference type="NCBI Taxonomy" id="1802510"/>
    <lineage>
        <taxon>Bacteria</taxon>
        <taxon>Candidatus Woeseibacteriota</taxon>
    </lineage>
</organism>
<keyword evidence="3" id="KW-0328">Glycosyltransferase</keyword>
<keyword evidence="6 8" id="KW-1133">Transmembrane helix</keyword>
<feature type="transmembrane region" description="Helical" evidence="8">
    <location>
        <begin position="222"/>
        <end position="241"/>
    </location>
</feature>
<evidence type="ECO:0000256" key="7">
    <source>
        <dbReference type="ARBA" id="ARBA00023136"/>
    </source>
</evidence>
<keyword evidence="5 8" id="KW-0812">Transmembrane</keyword>
<evidence type="ECO:0000313" key="10">
    <source>
        <dbReference type="EMBL" id="OGM53769.1"/>
    </source>
</evidence>
<feature type="transmembrane region" description="Helical" evidence="8">
    <location>
        <begin position="195"/>
        <end position="215"/>
    </location>
</feature>
<feature type="domain" description="Glycosyltransferase RgtA/B/C/D-like" evidence="9">
    <location>
        <begin position="73"/>
        <end position="213"/>
    </location>
</feature>
<evidence type="ECO:0000256" key="8">
    <source>
        <dbReference type="SAM" id="Phobius"/>
    </source>
</evidence>
<evidence type="ECO:0000256" key="2">
    <source>
        <dbReference type="ARBA" id="ARBA00022475"/>
    </source>
</evidence>
<feature type="transmembrane region" description="Helical" evidence="8">
    <location>
        <begin position="147"/>
        <end position="166"/>
    </location>
</feature>
<evidence type="ECO:0000259" key="9">
    <source>
        <dbReference type="Pfam" id="PF13231"/>
    </source>
</evidence>
<feature type="transmembrane region" description="Helical" evidence="8">
    <location>
        <begin position="393"/>
        <end position="414"/>
    </location>
</feature>
<keyword evidence="7 8" id="KW-0472">Membrane</keyword>
<evidence type="ECO:0000256" key="1">
    <source>
        <dbReference type="ARBA" id="ARBA00004651"/>
    </source>
</evidence>
<feature type="transmembrane region" description="Helical" evidence="8">
    <location>
        <begin position="315"/>
        <end position="334"/>
    </location>
</feature>
<proteinExistence type="predicted"/>
<evidence type="ECO:0000256" key="5">
    <source>
        <dbReference type="ARBA" id="ARBA00022692"/>
    </source>
</evidence>
<keyword evidence="2" id="KW-1003">Cell membrane</keyword>